<dbReference type="SUPFAM" id="SSF51412">
    <property type="entry name" value="Inosine monophosphate dehydrogenase (IMPDH)"/>
    <property type="match status" value="1"/>
</dbReference>
<dbReference type="InterPro" id="IPR005990">
    <property type="entry name" value="IMP_DH"/>
</dbReference>
<feature type="domain" description="CBS" evidence="8">
    <location>
        <begin position="163"/>
        <end position="221"/>
    </location>
</feature>
<evidence type="ECO:0000313" key="9">
    <source>
        <dbReference type="EMBL" id="OGN15948.1"/>
    </source>
</evidence>
<feature type="binding site" evidence="5">
    <location>
        <begin position="308"/>
        <end position="310"/>
    </location>
    <ligand>
        <name>NAD(+)</name>
        <dbReference type="ChEBI" id="CHEBI:57540"/>
    </ligand>
</feature>
<feature type="binding site" description="in other chain" evidence="6">
    <location>
        <position position="310"/>
    </location>
    <ligand>
        <name>K(+)</name>
        <dbReference type="ChEBI" id="CHEBI:29103"/>
        <note>ligand shared between two tetrameric partners</note>
    </ligand>
</feature>
<keyword evidence="5" id="KW-0520">NAD</keyword>
<dbReference type="Gene3D" id="3.20.20.70">
    <property type="entry name" value="Aldolase class I"/>
    <property type="match status" value="1"/>
</dbReference>
<dbReference type="AlphaFoldDB" id="A0A1F8FTQ1"/>
<dbReference type="InterPro" id="IPR001093">
    <property type="entry name" value="IMP_DH_GMPRt"/>
</dbReference>
<dbReference type="GO" id="GO:0006183">
    <property type="term" value="P:GTP biosynthetic process"/>
    <property type="evidence" value="ECO:0007669"/>
    <property type="project" value="TreeGrafter"/>
</dbReference>
<dbReference type="SMART" id="SM00116">
    <property type="entry name" value="CBS"/>
    <property type="match status" value="2"/>
</dbReference>
<dbReference type="PIRSF" id="PIRSF000130">
    <property type="entry name" value="IMPDH"/>
    <property type="match status" value="1"/>
</dbReference>
<dbReference type="PROSITE" id="PS51371">
    <property type="entry name" value="CBS"/>
    <property type="match status" value="2"/>
</dbReference>
<feature type="binding site" description="in other chain" evidence="6">
    <location>
        <position position="312"/>
    </location>
    <ligand>
        <name>K(+)</name>
        <dbReference type="ChEBI" id="CHEBI:29103"/>
        <note>ligand shared between two tetrameric partners</note>
    </ligand>
</feature>
<dbReference type="Proteomes" id="UP000176581">
    <property type="component" value="Unassembled WGS sequence"/>
</dbReference>
<dbReference type="Pfam" id="PF00571">
    <property type="entry name" value="CBS"/>
    <property type="match status" value="2"/>
</dbReference>
<evidence type="ECO:0000256" key="1">
    <source>
        <dbReference type="ARBA" id="ARBA00005502"/>
    </source>
</evidence>
<reference evidence="9 10" key="1">
    <citation type="journal article" date="2016" name="Nat. Commun.">
        <title>Thousands of microbial genomes shed light on interconnected biogeochemical processes in an aquifer system.</title>
        <authorList>
            <person name="Anantharaman K."/>
            <person name="Brown C.T."/>
            <person name="Hug L.A."/>
            <person name="Sharon I."/>
            <person name="Castelle C.J."/>
            <person name="Probst A.J."/>
            <person name="Thomas B.C."/>
            <person name="Singh A."/>
            <person name="Wilkins M.J."/>
            <person name="Karaoz U."/>
            <person name="Brodie E.L."/>
            <person name="Williams K.H."/>
            <person name="Hubbard S.S."/>
            <person name="Banfield J.F."/>
        </authorList>
    </citation>
    <scope>NUCLEOTIDE SEQUENCE [LARGE SCALE GENOMIC DNA]</scope>
</reference>
<dbReference type="InterPro" id="IPR046342">
    <property type="entry name" value="CBS_dom_sf"/>
</dbReference>
<comment type="similarity">
    <text evidence="1">Belongs to the IMPDH/GMPR family.</text>
</comment>
<gene>
    <name evidence="9" type="ORF">A3J47_01630</name>
</gene>
<evidence type="ECO:0000256" key="6">
    <source>
        <dbReference type="PIRSR" id="PIRSR000130-4"/>
    </source>
</evidence>
<dbReference type="SUPFAM" id="SSF54631">
    <property type="entry name" value="CBS-domain pair"/>
    <property type="match status" value="1"/>
</dbReference>
<dbReference type="InterPro" id="IPR000644">
    <property type="entry name" value="CBS_dom"/>
</dbReference>
<dbReference type="CDD" id="cd00381">
    <property type="entry name" value="IMPDH"/>
    <property type="match status" value="1"/>
</dbReference>
<keyword evidence="3" id="KW-0560">Oxidoreductase</keyword>
<sequence length="490" mass="53764">MKNEKLKIEEIFNGATYSDFLFRPQFSAIQSRKDVDLTMSLTRNIKINVPIVGANMDTVTREKMMKTLSLEGCFGFLDRNCSIDDQAARVKYVKRQHSYVIENPIVIQAQNTIEEARRVIAAQNISSLLVEENPGNGILAGILSHRDLIAAEDRDQMLVKAFMTPFRKLITVGPDITMDKAERIMIENRVEKLPLITKNKKIKGLITLKDLRMVKQKPYSTKDKKGRLMVGATIGVTGNFMDRAEALISAGTDCILMDIAHAHSEVMKEAVKKFRSKFRNIELVCGNVATGAGARFLMDLGADAVKVGVGPGRGCRTRLEVGAGVPQLQAIRESFLAVEGKIPIIADGGVSNDKDIALAILCGASTIMMGSMLSGTDESPGVVVEDAVTRRKVKMYRGMTSVEAFLDGNAVGYNAEEAISQAQSQEGQSLTVPYVGSVTDIIKRIKDHLCSAVSYAGEKDLLSAHKKISADPEKYLIRLSEAAKRESFER</sequence>
<organism evidence="9 10">
    <name type="scientific">Candidatus Yanofskybacteria bacterium RIFCSPHIGHO2_02_FULL_43_22</name>
    <dbReference type="NCBI Taxonomy" id="1802681"/>
    <lineage>
        <taxon>Bacteria</taxon>
        <taxon>Candidatus Yanofskyibacteriota</taxon>
    </lineage>
</organism>
<dbReference type="PANTHER" id="PTHR11911">
    <property type="entry name" value="INOSINE-5-MONOPHOSPHATE DEHYDROGENASE RELATED"/>
    <property type="match status" value="1"/>
</dbReference>
<evidence type="ECO:0000256" key="2">
    <source>
        <dbReference type="ARBA" id="ARBA00022723"/>
    </source>
</evidence>
<dbReference type="GO" id="GO:0003938">
    <property type="term" value="F:IMP dehydrogenase activity"/>
    <property type="evidence" value="ECO:0007669"/>
    <property type="project" value="InterPro"/>
</dbReference>
<comment type="caution">
    <text evidence="9">The sequence shown here is derived from an EMBL/GenBank/DDBJ whole genome shotgun (WGS) entry which is preliminary data.</text>
</comment>
<dbReference type="PANTHER" id="PTHR11911:SF111">
    <property type="entry name" value="INOSINE-5'-MONOPHOSPHATE DEHYDROGENASE"/>
    <property type="match status" value="1"/>
</dbReference>
<feature type="domain" description="CBS" evidence="8">
    <location>
        <begin position="100"/>
        <end position="159"/>
    </location>
</feature>
<accession>A0A1F8FTQ1</accession>
<evidence type="ECO:0000256" key="5">
    <source>
        <dbReference type="PIRSR" id="PIRSR000130-3"/>
    </source>
</evidence>
<dbReference type="InterPro" id="IPR013785">
    <property type="entry name" value="Aldolase_TIM"/>
</dbReference>
<keyword evidence="6" id="KW-0630">Potassium</keyword>
<evidence type="ECO:0000259" key="8">
    <source>
        <dbReference type="PROSITE" id="PS51371"/>
    </source>
</evidence>
<feature type="binding site" evidence="5">
    <location>
        <begin position="258"/>
        <end position="260"/>
    </location>
    <ligand>
        <name>NAD(+)</name>
        <dbReference type="ChEBI" id="CHEBI:57540"/>
    </ligand>
</feature>
<dbReference type="Pfam" id="PF00478">
    <property type="entry name" value="IMPDH"/>
    <property type="match status" value="1"/>
</dbReference>
<evidence type="ECO:0000256" key="7">
    <source>
        <dbReference type="PROSITE-ProRule" id="PRU00703"/>
    </source>
</evidence>
<dbReference type="SMART" id="SM01240">
    <property type="entry name" value="IMPDH"/>
    <property type="match status" value="1"/>
</dbReference>
<dbReference type="FunFam" id="3.20.20.70:FF:000424">
    <property type="entry name" value="Inosine-5'-monophosphate dehydrogenase 2"/>
    <property type="match status" value="1"/>
</dbReference>
<evidence type="ECO:0000256" key="4">
    <source>
        <dbReference type="ARBA" id="ARBA00023122"/>
    </source>
</evidence>
<keyword evidence="2" id="KW-0479">Metal-binding</keyword>
<dbReference type="EMBL" id="MGJV01000003">
    <property type="protein sequence ID" value="OGN15948.1"/>
    <property type="molecule type" value="Genomic_DNA"/>
</dbReference>
<proteinExistence type="inferred from homology"/>
<keyword evidence="4 7" id="KW-0129">CBS domain</keyword>
<dbReference type="CDD" id="cd04601">
    <property type="entry name" value="CBS_pair_IMPDH"/>
    <property type="match status" value="1"/>
</dbReference>
<evidence type="ECO:0000313" key="10">
    <source>
        <dbReference type="Proteomes" id="UP000176581"/>
    </source>
</evidence>
<dbReference type="GO" id="GO:0046872">
    <property type="term" value="F:metal ion binding"/>
    <property type="evidence" value="ECO:0007669"/>
    <property type="project" value="UniProtKB-KW"/>
</dbReference>
<evidence type="ECO:0000256" key="3">
    <source>
        <dbReference type="ARBA" id="ARBA00023002"/>
    </source>
</evidence>
<name>A0A1F8FTQ1_9BACT</name>
<feature type="binding site" description="in other chain" evidence="6">
    <location>
        <position position="315"/>
    </location>
    <ligand>
        <name>K(+)</name>
        <dbReference type="ChEBI" id="CHEBI:29103"/>
        <note>ligand shared between two tetrameric partners</note>
    </ligand>
</feature>
<protein>
    <recommendedName>
        <fullName evidence="8">CBS domain-containing protein</fullName>
    </recommendedName>
</protein>